<name>A0A4Z0R3E5_9FIRM</name>
<organism evidence="1 2">
    <name type="scientific">Desulfosporosinus fructosivorans</name>
    <dbReference type="NCBI Taxonomy" id="2018669"/>
    <lineage>
        <taxon>Bacteria</taxon>
        <taxon>Bacillati</taxon>
        <taxon>Bacillota</taxon>
        <taxon>Clostridia</taxon>
        <taxon>Eubacteriales</taxon>
        <taxon>Desulfitobacteriaceae</taxon>
        <taxon>Desulfosporosinus</taxon>
    </lineage>
</organism>
<dbReference type="AlphaFoldDB" id="A0A4Z0R3E5"/>
<keyword evidence="2" id="KW-1185">Reference proteome</keyword>
<gene>
    <name evidence="1" type="ORF">E4K67_15815</name>
</gene>
<proteinExistence type="predicted"/>
<dbReference type="Proteomes" id="UP000298460">
    <property type="component" value="Unassembled WGS sequence"/>
</dbReference>
<dbReference type="OrthoDB" id="2083843at2"/>
<accession>A0A4Z0R3E5</accession>
<sequence>MEKTSLNSGEKMILQAQGHLQFGASWKQGHFFLTNRRLYFIHIAKKLFEVSLDQITGMSIAKRSWLLGVRVKQLCISYSAGLETKQVYITLVEPKKWVEAINESMTLMLAERWSYNGANPELPGNTE</sequence>
<reference evidence="1 2" key="1">
    <citation type="submission" date="2019-03" db="EMBL/GenBank/DDBJ databases">
        <title>Draft Genome Sequence of Desulfosporosinus fructosivorans Strain 63.6F, Isolated from Marine Sediment in the Baltic Sea.</title>
        <authorList>
            <person name="Hausmann B."/>
            <person name="Vandieken V."/>
            <person name="Pjevac P."/>
            <person name="Schreck K."/>
            <person name="Herbold C.W."/>
            <person name="Loy A."/>
        </authorList>
    </citation>
    <scope>NUCLEOTIDE SEQUENCE [LARGE SCALE GENOMIC DNA]</scope>
    <source>
        <strain evidence="1 2">63.6F</strain>
    </source>
</reference>
<evidence type="ECO:0000313" key="2">
    <source>
        <dbReference type="Proteomes" id="UP000298460"/>
    </source>
</evidence>
<evidence type="ECO:0008006" key="3">
    <source>
        <dbReference type="Google" id="ProtNLM"/>
    </source>
</evidence>
<dbReference type="RefSeq" id="WP_135548354.1">
    <property type="nucleotide sequence ID" value="NZ_SPQQ01000005.1"/>
</dbReference>
<protein>
    <recommendedName>
        <fullName evidence="3">PH domain-containing protein</fullName>
    </recommendedName>
</protein>
<comment type="caution">
    <text evidence="1">The sequence shown here is derived from an EMBL/GenBank/DDBJ whole genome shotgun (WGS) entry which is preliminary data.</text>
</comment>
<evidence type="ECO:0000313" key="1">
    <source>
        <dbReference type="EMBL" id="TGE37308.1"/>
    </source>
</evidence>
<dbReference type="EMBL" id="SPQQ01000005">
    <property type="protein sequence ID" value="TGE37308.1"/>
    <property type="molecule type" value="Genomic_DNA"/>
</dbReference>